<dbReference type="InterPro" id="IPR047688">
    <property type="entry name" value="Endonuc_SmrA"/>
</dbReference>
<dbReference type="Gene3D" id="3.30.1370.110">
    <property type="match status" value="1"/>
</dbReference>
<gene>
    <name evidence="2" type="primary">smrA</name>
    <name evidence="2" type="ORF">EXU30_20030</name>
</gene>
<dbReference type="SUPFAM" id="SSF160443">
    <property type="entry name" value="SMR domain-like"/>
    <property type="match status" value="1"/>
</dbReference>
<dbReference type="EMBL" id="CP036200">
    <property type="protein sequence ID" value="QBF84705.1"/>
    <property type="molecule type" value="Genomic_DNA"/>
</dbReference>
<evidence type="ECO:0000259" key="1">
    <source>
        <dbReference type="PROSITE" id="PS50828"/>
    </source>
</evidence>
<dbReference type="PANTHER" id="PTHR35562:SF2">
    <property type="entry name" value="DNA ENDONUCLEASE SMRA-RELATED"/>
    <property type="match status" value="1"/>
</dbReference>
<proteinExistence type="predicted"/>
<dbReference type="KEGG" id="smai:EXU30_20030"/>
<keyword evidence="2" id="KW-0378">Hydrolase</keyword>
<keyword evidence="3" id="KW-1185">Reference proteome</keyword>
<accession>A0A411PMG4</accession>
<dbReference type="Pfam" id="PF01713">
    <property type="entry name" value="Smr"/>
    <property type="match status" value="1"/>
</dbReference>
<sequence length="207" mass="22987">MFTKCVGAIMSDDNQLFFEAMADVKPLKNTATADNVIEQQQFKQTEAQIAKKLAADEDELLTLMTIDPAMITPVKSDDVIEYKIDGVQAEVFKQLKQGAYDCKTIVELQGLSLSHARQALLNQIYQAEYLGERNLLVIHGKGRNNKPFPALLKSAVAQWLSCLPQVQAYHSATSQLGGSGALFVMLTKSKQKRIDNSELNRKGHGFR</sequence>
<reference evidence="2 3" key="1">
    <citation type="submission" date="2019-02" db="EMBL/GenBank/DDBJ databases">
        <title>Shewanella sp. D4-2 isolated from Dokdo Island.</title>
        <authorList>
            <person name="Baek K."/>
        </authorList>
    </citation>
    <scope>NUCLEOTIDE SEQUENCE [LARGE SCALE GENOMIC DNA]</scope>
    <source>
        <strain evidence="2 3">D4-2</strain>
    </source>
</reference>
<feature type="domain" description="Smr" evidence="1">
    <location>
        <begin position="106"/>
        <end position="187"/>
    </location>
</feature>
<keyword evidence="2" id="KW-0540">Nuclease</keyword>
<dbReference type="OrthoDB" id="9808881at2"/>
<name>A0A411PMG4_9GAMM</name>
<evidence type="ECO:0000313" key="3">
    <source>
        <dbReference type="Proteomes" id="UP000291106"/>
    </source>
</evidence>
<dbReference type="SMART" id="SM00463">
    <property type="entry name" value="SMR"/>
    <property type="match status" value="1"/>
</dbReference>
<dbReference type="GO" id="GO:0004520">
    <property type="term" value="F:DNA endonuclease activity"/>
    <property type="evidence" value="ECO:0007669"/>
    <property type="project" value="TreeGrafter"/>
</dbReference>
<dbReference type="Proteomes" id="UP000291106">
    <property type="component" value="Chromosome"/>
</dbReference>
<evidence type="ECO:0000313" key="2">
    <source>
        <dbReference type="EMBL" id="QBF84705.1"/>
    </source>
</evidence>
<dbReference type="InterPro" id="IPR036063">
    <property type="entry name" value="Smr_dom_sf"/>
</dbReference>
<dbReference type="AlphaFoldDB" id="A0A411PMG4"/>
<dbReference type="PANTHER" id="PTHR35562">
    <property type="entry name" value="DNA ENDONUCLEASE SMRA-RELATED"/>
    <property type="match status" value="1"/>
</dbReference>
<dbReference type="PROSITE" id="PS50828">
    <property type="entry name" value="SMR"/>
    <property type="match status" value="1"/>
</dbReference>
<dbReference type="InterPro" id="IPR002625">
    <property type="entry name" value="Smr_dom"/>
</dbReference>
<keyword evidence="2" id="KW-0255">Endonuclease</keyword>
<protein>
    <submittedName>
        <fullName evidence="2">DNA endonuclease SmrA</fullName>
    </submittedName>
</protein>
<dbReference type="NCBIfam" id="NF033154">
    <property type="entry name" value="endonuc_SmrA"/>
    <property type="match status" value="1"/>
</dbReference>
<organism evidence="2 3">
    <name type="scientific">Shewanella maritima</name>
    <dbReference type="NCBI Taxonomy" id="2520507"/>
    <lineage>
        <taxon>Bacteria</taxon>
        <taxon>Pseudomonadati</taxon>
        <taxon>Pseudomonadota</taxon>
        <taxon>Gammaproteobacteria</taxon>
        <taxon>Alteromonadales</taxon>
        <taxon>Shewanellaceae</taxon>
        <taxon>Shewanella</taxon>
    </lineage>
</organism>